<gene>
    <name evidence="1" type="ORF">EGI11_12275</name>
</gene>
<dbReference type="EMBL" id="RJUG01000004">
    <property type="protein sequence ID" value="ROI08394.1"/>
    <property type="molecule type" value="Genomic_DNA"/>
</dbReference>
<proteinExistence type="predicted"/>
<dbReference type="AlphaFoldDB" id="A0A3N0WTI0"/>
<evidence type="ECO:0000313" key="2">
    <source>
        <dbReference type="Proteomes" id="UP000270224"/>
    </source>
</evidence>
<reference evidence="2" key="2">
    <citation type="submission" date="2018-11" db="EMBL/GenBank/DDBJ databases">
        <title>Proposal to divide the Flavobacteriaceae and reorganize its genera based on Amino Acid Identity values calculated from whole genome sequences.</title>
        <authorList>
            <person name="Nicholson A.C."/>
            <person name="Gulvik C.A."/>
            <person name="Whitney A.M."/>
            <person name="Humrighouse B.W."/>
            <person name="Bell M."/>
            <person name="Holmens B."/>
            <person name="Steigerwalt A."/>
            <person name="Villarma A."/>
            <person name="Sheth M."/>
            <person name="Batra D."/>
            <person name="Pryor J."/>
            <person name="Bernardet J.-F."/>
            <person name="Hugo C."/>
            <person name="Kampfer P."/>
            <person name="Newman J."/>
            <person name="Mcquiston J.R."/>
        </authorList>
    </citation>
    <scope>NUCLEOTIDE SEQUENCE [LARGE SCALE GENOMIC DNA]</scope>
    <source>
        <strain evidence="2">H3056</strain>
    </source>
</reference>
<organism evidence="1 2">
    <name type="scientific">Kaistella daneshvariae</name>
    <dbReference type="NCBI Taxonomy" id="2487074"/>
    <lineage>
        <taxon>Bacteria</taxon>
        <taxon>Pseudomonadati</taxon>
        <taxon>Bacteroidota</taxon>
        <taxon>Flavobacteriia</taxon>
        <taxon>Flavobacteriales</taxon>
        <taxon>Weeksellaceae</taxon>
        <taxon>Chryseobacterium group</taxon>
        <taxon>Kaistella</taxon>
    </lineage>
</organism>
<protein>
    <submittedName>
        <fullName evidence="1">Uncharacterized protein</fullName>
    </submittedName>
</protein>
<dbReference type="Proteomes" id="UP000270224">
    <property type="component" value="Unassembled WGS sequence"/>
</dbReference>
<sequence length="219" mass="25688">MNIYAEYFSENGINYRKTTIIQIGDSWEIIGSAILKNPGSAIPLDDEIEKDTLDQISGICPNSKPHYWKKFKADPTMRCLEKIFDGSYINSSKEISGIILLFNLHYIREADINKARNLFDKSSSTHTFPDMEEVKNLIKDKPVFIGWFDEHEKLKNENVKIFAADIFCHLTSDENSYLEKEFSQNQFYHPLYVGRLYNNKNFKNWPIYSTLQKFQQQFL</sequence>
<accession>A0A3N0WTI0</accession>
<name>A0A3N0WTI0_9FLAO</name>
<comment type="caution">
    <text evidence="1">The sequence shown here is derived from an EMBL/GenBank/DDBJ whole genome shotgun (WGS) entry which is preliminary data.</text>
</comment>
<dbReference type="OrthoDB" id="9255712at2"/>
<evidence type="ECO:0000313" key="1">
    <source>
        <dbReference type="EMBL" id="ROI08394.1"/>
    </source>
</evidence>
<reference evidence="2" key="1">
    <citation type="submission" date="2018-11" db="EMBL/GenBank/DDBJ databases">
        <title>Proposal to divide the Flavobacteriaceae and reorganize its genera based on Amino Acid Identity values calculated from whole genome sequences.</title>
        <authorList>
            <person name="Nicholson A.C."/>
            <person name="Gulvik C.A."/>
            <person name="Whitney A.M."/>
            <person name="Humrighouse B.W."/>
            <person name="Bell M."/>
            <person name="Holmes B."/>
            <person name="Steigerwalt A."/>
            <person name="Villarma A."/>
            <person name="Sheth M."/>
            <person name="Batra D."/>
            <person name="Pryor J."/>
            <person name="Bernardet J.-F."/>
            <person name="Hugo C."/>
            <person name="Kampfer P."/>
            <person name="Newman J."/>
            <person name="Mcquiston J.R."/>
        </authorList>
    </citation>
    <scope>NUCLEOTIDE SEQUENCE [LARGE SCALE GENOMIC DNA]</scope>
    <source>
        <strain evidence="2">H3056</strain>
    </source>
</reference>
<dbReference type="RefSeq" id="WP_123266688.1">
    <property type="nucleotide sequence ID" value="NZ_RJUG01000004.1"/>
</dbReference>